<feature type="binding site" evidence="12">
    <location>
        <position position="220"/>
    </location>
    <ligand>
        <name>S-adenosyl-L-methionine</name>
        <dbReference type="ChEBI" id="CHEBI:59789"/>
    </ligand>
</feature>
<dbReference type="PROSITE" id="PS01305">
    <property type="entry name" value="MOAA_NIFB_PQQE"/>
    <property type="match status" value="1"/>
</dbReference>
<evidence type="ECO:0000259" key="13">
    <source>
        <dbReference type="PROSITE" id="PS51918"/>
    </source>
</evidence>
<feature type="binding site" evidence="12">
    <location>
        <position position="149"/>
    </location>
    <ligand>
        <name>S-adenosyl-L-methionine</name>
        <dbReference type="ChEBI" id="CHEBI:59789"/>
    </ligand>
</feature>
<dbReference type="Proteomes" id="UP000269265">
    <property type="component" value="Unassembled WGS sequence"/>
</dbReference>
<dbReference type="GO" id="GO:1904047">
    <property type="term" value="F:S-adenosyl-L-methionine binding"/>
    <property type="evidence" value="ECO:0007669"/>
    <property type="project" value="UniProtKB-UniRule"/>
</dbReference>
<comment type="function">
    <text evidence="12">Catalyzes the cyclization of GTP to (8S)-3',8-cyclo-7,8-dihydroguanosine 5'-triphosphate.</text>
</comment>
<keyword evidence="9 12" id="KW-0501">Molybdenum cofactor biosynthesis</keyword>
<organism evidence="14 15">
    <name type="scientific">Aquabacterium soli</name>
    <dbReference type="NCBI Taxonomy" id="2493092"/>
    <lineage>
        <taxon>Bacteria</taxon>
        <taxon>Pseudomonadati</taxon>
        <taxon>Pseudomonadota</taxon>
        <taxon>Betaproteobacteria</taxon>
        <taxon>Burkholderiales</taxon>
        <taxon>Aquabacterium</taxon>
    </lineage>
</organism>
<dbReference type="GO" id="GO:0061798">
    <property type="term" value="F:GTP 3',8'-cyclase activity"/>
    <property type="evidence" value="ECO:0007669"/>
    <property type="project" value="UniProtKB-UniRule"/>
</dbReference>
<feature type="binding site" evidence="12">
    <location>
        <begin position="287"/>
        <end position="289"/>
    </location>
    <ligand>
        <name>GTP</name>
        <dbReference type="ChEBI" id="CHEBI:37565"/>
    </ligand>
</feature>
<evidence type="ECO:0000256" key="4">
    <source>
        <dbReference type="ARBA" id="ARBA00022723"/>
    </source>
</evidence>
<dbReference type="InterPro" id="IPR013483">
    <property type="entry name" value="MoaA"/>
</dbReference>
<accession>A0A426V2T8</accession>
<gene>
    <name evidence="12 14" type="primary">moaA</name>
    <name evidence="14" type="ORF">EIP75_21905</name>
</gene>
<dbReference type="InterPro" id="IPR058240">
    <property type="entry name" value="rSAM_sf"/>
</dbReference>
<evidence type="ECO:0000256" key="2">
    <source>
        <dbReference type="ARBA" id="ARBA00022485"/>
    </source>
</evidence>
<dbReference type="GO" id="GO:0006777">
    <property type="term" value="P:Mo-molybdopterin cofactor biosynthetic process"/>
    <property type="evidence" value="ECO:0007669"/>
    <property type="project" value="UniProtKB-UniRule"/>
</dbReference>
<reference evidence="14 15" key="1">
    <citation type="submission" date="2018-12" db="EMBL/GenBank/DDBJ databases">
        <title>The whole draft genome of Aquabacterium sp. SJQ9.</title>
        <authorList>
            <person name="Sun L."/>
            <person name="Gao X."/>
            <person name="Chen W."/>
            <person name="Huang K."/>
        </authorList>
    </citation>
    <scope>NUCLEOTIDE SEQUENCE [LARGE SCALE GENOMIC DNA]</scope>
    <source>
        <strain evidence="14 15">SJQ9</strain>
    </source>
</reference>
<keyword evidence="15" id="KW-1185">Reference proteome</keyword>
<comment type="caution">
    <text evidence="14">The sequence shown here is derived from an EMBL/GenBank/DDBJ whole genome shotgun (WGS) entry which is preliminary data.</text>
</comment>
<dbReference type="InterPro" id="IPR006638">
    <property type="entry name" value="Elp3/MiaA/NifB-like_rSAM"/>
</dbReference>
<dbReference type="Pfam" id="PF04055">
    <property type="entry name" value="Radical_SAM"/>
    <property type="match status" value="1"/>
</dbReference>
<evidence type="ECO:0000256" key="3">
    <source>
        <dbReference type="ARBA" id="ARBA00022691"/>
    </source>
</evidence>
<dbReference type="InterPro" id="IPR040064">
    <property type="entry name" value="MoaA-like"/>
</dbReference>
<feature type="binding site" evidence="12">
    <location>
        <position position="94"/>
    </location>
    <ligand>
        <name>GTP</name>
        <dbReference type="ChEBI" id="CHEBI:37565"/>
    </ligand>
</feature>
<feature type="binding site" evidence="12">
    <location>
        <position position="44"/>
    </location>
    <ligand>
        <name>GTP</name>
        <dbReference type="ChEBI" id="CHEBI:37565"/>
    </ligand>
</feature>
<dbReference type="HAMAP" id="MF_01225_B">
    <property type="entry name" value="MoaA_B"/>
    <property type="match status" value="1"/>
</dbReference>
<feature type="domain" description="Radical SAM core" evidence="13">
    <location>
        <begin position="35"/>
        <end position="251"/>
    </location>
</feature>
<feature type="binding site" evidence="12">
    <location>
        <position position="186"/>
    </location>
    <ligand>
        <name>GTP</name>
        <dbReference type="ChEBI" id="CHEBI:37565"/>
    </ligand>
</feature>
<dbReference type="InterPro" id="IPR050105">
    <property type="entry name" value="MoCo_biosynth_MoaA/MoaC"/>
</dbReference>
<dbReference type="PROSITE" id="PS51918">
    <property type="entry name" value="RADICAL_SAM"/>
    <property type="match status" value="1"/>
</dbReference>
<comment type="similarity">
    <text evidence="12">Belongs to the radical SAM superfamily. MoaA family.</text>
</comment>
<protein>
    <recommendedName>
        <fullName evidence="1 12">GTP 3',8-cyclase</fullName>
        <ecNumber evidence="1 12">4.1.99.22</ecNumber>
    </recommendedName>
    <alternativeName>
        <fullName evidence="12">Molybdenum cofactor biosynthesis protein A</fullName>
    </alternativeName>
</protein>
<dbReference type="Gene3D" id="3.20.20.70">
    <property type="entry name" value="Aldolase class I"/>
    <property type="match status" value="1"/>
</dbReference>
<evidence type="ECO:0000256" key="8">
    <source>
        <dbReference type="ARBA" id="ARBA00023134"/>
    </source>
</evidence>
<evidence type="ECO:0000313" key="14">
    <source>
        <dbReference type="EMBL" id="RRS01138.1"/>
    </source>
</evidence>
<dbReference type="GO" id="GO:0046872">
    <property type="term" value="F:metal ion binding"/>
    <property type="evidence" value="ECO:0007669"/>
    <property type="project" value="UniProtKB-KW"/>
</dbReference>
<dbReference type="SUPFAM" id="SSF102114">
    <property type="entry name" value="Radical SAM enzymes"/>
    <property type="match status" value="1"/>
</dbReference>
<keyword evidence="2 12" id="KW-0004">4Fe-4S</keyword>
<dbReference type="SFLD" id="SFLDG01386">
    <property type="entry name" value="main_SPASM_domain-containing"/>
    <property type="match status" value="1"/>
</dbReference>
<dbReference type="SFLD" id="SFLDS00029">
    <property type="entry name" value="Radical_SAM"/>
    <property type="match status" value="1"/>
</dbReference>
<feature type="binding site" evidence="12">
    <location>
        <position position="299"/>
    </location>
    <ligand>
        <name>[4Fe-4S] cluster</name>
        <dbReference type="ChEBI" id="CHEBI:49883"/>
        <label>2</label>
        <note>4Fe-4S-substrate</note>
    </ligand>
</feature>
<keyword evidence="3 12" id="KW-0949">S-adenosyl-L-methionine</keyword>
<feature type="binding site" evidence="12">
    <location>
        <position position="285"/>
    </location>
    <ligand>
        <name>[4Fe-4S] cluster</name>
        <dbReference type="ChEBI" id="CHEBI:49883"/>
        <label>2</label>
        <note>4Fe-4S-substrate</note>
    </ligand>
</feature>
<evidence type="ECO:0000256" key="11">
    <source>
        <dbReference type="ARBA" id="ARBA00048697"/>
    </source>
</evidence>
<feature type="binding site" evidence="12">
    <location>
        <position position="58"/>
    </location>
    <ligand>
        <name>[4Fe-4S] cluster</name>
        <dbReference type="ChEBI" id="CHEBI:49883"/>
        <label>1</label>
        <note>4Fe-4S-S-AdoMet</note>
    </ligand>
</feature>
<dbReference type="NCBIfam" id="NF001199">
    <property type="entry name" value="PRK00164.2-1"/>
    <property type="match status" value="1"/>
</dbReference>
<dbReference type="AlphaFoldDB" id="A0A426V2T8"/>
<dbReference type="InterPro" id="IPR000385">
    <property type="entry name" value="MoaA_NifB_PqqE_Fe-S-bd_CS"/>
</dbReference>
<comment type="cofactor">
    <cofactor evidence="12">
        <name>[4Fe-4S] cluster</name>
        <dbReference type="ChEBI" id="CHEBI:49883"/>
    </cofactor>
    <text evidence="12">Binds 2 [4Fe-4S] clusters. Binds 1 [4Fe-4S] cluster coordinated with 3 cysteines and an exchangeable S-adenosyl-L-methionine and 1 [4Fe-4S] cluster coordinated with 3 cysteines and the GTP-derived substrate.</text>
</comment>
<dbReference type="GO" id="GO:0005525">
    <property type="term" value="F:GTP binding"/>
    <property type="evidence" value="ECO:0007669"/>
    <property type="project" value="UniProtKB-UniRule"/>
</dbReference>
<dbReference type="InterPro" id="IPR010505">
    <property type="entry name" value="MoaA_twitch"/>
</dbReference>
<dbReference type="EC" id="4.1.99.22" evidence="1 12"/>
<evidence type="ECO:0000256" key="10">
    <source>
        <dbReference type="ARBA" id="ARBA00023239"/>
    </source>
</evidence>
<evidence type="ECO:0000256" key="6">
    <source>
        <dbReference type="ARBA" id="ARBA00023004"/>
    </source>
</evidence>
<dbReference type="SMART" id="SM00729">
    <property type="entry name" value="Elp3"/>
    <property type="match status" value="1"/>
</dbReference>
<evidence type="ECO:0000256" key="7">
    <source>
        <dbReference type="ARBA" id="ARBA00023014"/>
    </source>
</evidence>
<keyword evidence="5 12" id="KW-0547">Nucleotide-binding</keyword>
<evidence type="ECO:0000256" key="5">
    <source>
        <dbReference type="ARBA" id="ARBA00022741"/>
    </source>
</evidence>
<dbReference type="PANTHER" id="PTHR22960">
    <property type="entry name" value="MOLYBDOPTERIN COFACTOR SYNTHESIS PROTEIN A"/>
    <property type="match status" value="1"/>
</dbReference>
<feature type="binding site" evidence="12">
    <location>
        <position position="57"/>
    </location>
    <ligand>
        <name>S-adenosyl-L-methionine</name>
        <dbReference type="ChEBI" id="CHEBI:59789"/>
    </ligand>
</feature>
<evidence type="ECO:0000256" key="9">
    <source>
        <dbReference type="ARBA" id="ARBA00023150"/>
    </source>
</evidence>
<dbReference type="PANTHER" id="PTHR22960:SF0">
    <property type="entry name" value="MOLYBDENUM COFACTOR BIOSYNTHESIS PROTEIN 1"/>
    <property type="match status" value="1"/>
</dbReference>
<feature type="binding site" evidence="12">
    <location>
        <position position="51"/>
    </location>
    <ligand>
        <name>[4Fe-4S] cluster</name>
        <dbReference type="ChEBI" id="CHEBI:49883"/>
        <label>1</label>
        <note>4Fe-4S-S-AdoMet</note>
    </ligand>
</feature>
<dbReference type="GO" id="GO:0051539">
    <property type="term" value="F:4 iron, 4 sulfur cluster binding"/>
    <property type="evidence" value="ECO:0007669"/>
    <property type="project" value="UniProtKB-UniRule"/>
</dbReference>
<dbReference type="CDD" id="cd21117">
    <property type="entry name" value="Twitch_MoaA"/>
    <property type="match status" value="1"/>
</dbReference>
<comment type="pathway">
    <text evidence="12">Cofactor biosynthesis; molybdopterin biosynthesis.</text>
</comment>
<evidence type="ECO:0000313" key="15">
    <source>
        <dbReference type="Proteomes" id="UP000269265"/>
    </source>
</evidence>
<feature type="binding site" evidence="12">
    <location>
        <position position="98"/>
    </location>
    <ligand>
        <name>S-adenosyl-L-methionine</name>
        <dbReference type="ChEBI" id="CHEBI:59789"/>
    </ligand>
</feature>
<feature type="binding site" evidence="12">
    <location>
        <position position="55"/>
    </location>
    <ligand>
        <name>[4Fe-4S] cluster</name>
        <dbReference type="ChEBI" id="CHEBI:49883"/>
        <label>1</label>
        <note>4Fe-4S-S-AdoMet</note>
    </ligand>
</feature>
<dbReference type="InterPro" id="IPR013785">
    <property type="entry name" value="Aldolase_TIM"/>
</dbReference>
<dbReference type="UniPathway" id="UPA00344"/>
<keyword evidence="10 12" id="KW-0456">Lyase</keyword>
<dbReference type="SFLD" id="SFLDG01067">
    <property type="entry name" value="SPASM/twitch_domain_containing"/>
    <property type="match status" value="1"/>
</dbReference>
<feature type="binding site" evidence="12">
    <location>
        <position position="282"/>
    </location>
    <ligand>
        <name>[4Fe-4S] cluster</name>
        <dbReference type="ChEBI" id="CHEBI:49883"/>
        <label>2</label>
        <note>4Fe-4S-substrate</note>
    </ligand>
</feature>
<keyword evidence="7 12" id="KW-0411">Iron-sulfur</keyword>
<dbReference type="EMBL" id="RSED01000027">
    <property type="protein sequence ID" value="RRS01138.1"/>
    <property type="molecule type" value="Genomic_DNA"/>
</dbReference>
<dbReference type="InterPro" id="IPR007197">
    <property type="entry name" value="rSAM"/>
</dbReference>
<dbReference type="SFLD" id="SFLDG01383">
    <property type="entry name" value="cyclic_pyranopterin_phosphate"/>
    <property type="match status" value="1"/>
</dbReference>
<comment type="catalytic activity">
    <reaction evidence="11 12">
        <text>GTP + AH2 + S-adenosyl-L-methionine = (8S)-3',8-cyclo-7,8-dihydroguanosine 5'-triphosphate + 5'-deoxyadenosine + L-methionine + A + H(+)</text>
        <dbReference type="Rhea" id="RHEA:49576"/>
        <dbReference type="ChEBI" id="CHEBI:13193"/>
        <dbReference type="ChEBI" id="CHEBI:15378"/>
        <dbReference type="ChEBI" id="CHEBI:17319"/>
        <dbReference type="ChEBI" id="CHEBI:17499"/>
        <dbReference type="ChEBI" id="CHEBI:37565"/>
        <dbReference type="ChEBI" id="CHEBI:57844"/>
        <dbReference type="ChEBI" id="CHEBI:59789"/>
        <dbReference type="ChEBI" id="CHEBI:131766"/>
        <dbReference type="EC" id="4.1.99.22"/>
    </reaction>
</comment>
<comment type="subunit">
    <text evidence="12">Monomer and homodimer.</text>
</comment>
<keyword evidence="6 12" id="KW-0408">Iron</keyword>
<keyword evidence="8 12" id="KW-0342">GTP-binding</keyword>
<keyword evidence="4 12" id="KW-0479">Metal-binding</keyword>
<dbReference type="Pfam" id="PF06463">
    <property type="entry name" value="Mob_synth_C"/>
    <property type="match status" value="1"/>
</dbReference>
<sequence>MPGSRTRRTSSTCWIVMGPEQGARAWAGAAQLKDGFGRVIDYLRVSVTDRCDMRCSYCMPKAFKGFQEPAAWLSHQEMCRLVSLFVRLGISKVRLTGGEPLLRRNLPDLVRSMSSLAGLEDLSLSTNGAHLVAHAHALKAAGLHRLNISLDTLTPERFHEITHRDCLEDVLAGIQLARQLGFRMVKINMVLQAGVNDDEVDDMLQFAVKNGLVLRLIETMPVGHADLGKTAVDVTAMARRLVKKHHLIPHTEPVRTGPAQSWRVPGSSAMLGVITPMSQHFCAACNRLRLGVDGTLYPCLGHNDATPLGRMVRSGASDADLADAIRLAVANKPERHEFHERPERVVRFMSATGG</sequence>
<dbReference type="GO" id="GO:0061799">
    <property type="term" value="F:cyclic pyranopterin monophosphate synthase activity"/>
    <property type="evidence" value="ECO:0007669"/>
    <property type="project" value="TreeGrafter"/>
</dbReference>
<proteinExistence type="inferred from homology"/>
<dbReference type="CDD" id="cd01335">
    <property type="entry name" value="Radical_SAM"/>
    <property type="match status" value="1"/>
</dbReference>
<dbReference type="NCBIfam" id="TIGR02666">
    <property type="entry name" value="moaA"/>
    <property type="match status" value="1"/>
</dbReference>
<dbReference type="OrthoDB" id="9763993at2"/>
<evidence type="ECO:0000256" key="12">
    <source>
        <dbReference type="HAMAP-Rule" id="MF_01225"/>
    </source>
</evidence>
<evidence type="ECO:0000256" key="1">
    <source>
        <dbReference type="ARBA" id="ARBA00012167"/>
    </source>
</evidence>
<name>A0A426V2T8_9BURK</name>
<feature type="binding site" evidence="12">
    <location>
        <position position="125"/>
    </location>
    <ligand>
        <name>GTP</name>
        <dbReference type="ChEBI" id="CHEBI:37565"/>
    </ligand>
</feature>